<accession>A0ABW3F9P7</accession>
<evidence type="ECO:0000313" key="2">
    <source>
        <dbReference type="EMBL" id="MFD0914543.1"/>
    </source>
</evidence>
<evidence type="ECO:0000256" key="1">
    <source>
        <dbReference type="SAM" id="SignalP"/>
    </source>
</evidence>
<dbReference type="Proteomes" id="UP001597128">
    <property type="component" value="Unassembled WGS sequence"/>
</dbReference>
<feature type="chain" id="PRO_5045143120" evidence="1">
    <location>
        <begin position="24"/>
        <end position="169"/>
    </location>
</feature>
<comment type="caution">
    <text evidence="2">The sequence shown here is derived from an EMBL/GenBank/DDBJ whole genome shotgun (WGS) entry which is preliminary data.</text>
</comment>
<name>A0ABW3F9P7_9PROT</name>
<keyword evidence="3" id="KW-1185">Reference proteome</keyword>
<proteinExistence type="predicted"/>
<keyword evidence="1" id="KW-0732">Signal</keyword>
<feature type="signal peptide" evidence="1">
    <location>
        <begin position="1"/>
        <end position="23"/>
    </location>
</feature>
<sequence>MMKTPHPFLALLLVSFLSSAVHADEGLALESESRNVASAFVGAANFVVGRIGIECLALLGRLETPREYVNIWQERNSKYYSASTKYIAKKMEAAEASGGAIARDAVLRDYSTIVRKEGEGIIKDWIGQGNKREGCHQAVMMIDKGILDVSPDAAVYQDIEALAVWSKIN</sequence>
<protein>
    <submittedName>
        <fullName evidence="2">Uncharacterized protein</fullName>
    </submittedName>
</protein>
<organism evidence="2 3">
    <name type="scientific">Methylophilus luteus</name>
    <dbReference type="NCBI Taxonomy" id="640108"/>
    <lineage>
        <taxon>Bacteria</taxon>
        <taxon>Pseudomonadati</taxon>
        <taxon>Pseudomonadota</taxon>
        <taxon>Betaproteobacteria</taxon>
        <taxon>Nitrosomonadales</taxon>
        <taxon>Methylophilaceae</taxon>
        <taxon>Methylophilus</taxon>
    </lineage>
</organism>
<evidence type="ECO:0000313" key="3">
    <source>
        <dbReference type="Proteomes" id="UP001597128"/>
    </source>
</evidence>
<dbReference type="EMBL" id="JBHTKB010000003">
    <property type="protein sequence ID" value="MFD0914543.1"/>
    <property type="molecule type" value="Genomic_DNA"/>
</dbReference>
<reference evidence="3" key="1">
    <citation type="journal article" date="2019" name="Int. J. Syst. Evol. Microbiol.">
        <title>The Global Catalogue of Microorganisms (GCM) 10K type strain sequencing project: providing services to taxonomists for standard genome sequencing and annotation.</title>
        <authorList>
            <consortium name="The Broad Institute Genomics Platform"/>
            <consortium name="The Broad Institute Genome Sequencing Center for Infectious Disease"/>
            <person name="Wu L."/>
            <person name="Ma J."/>
        </authorList>
    </citation>
    <scope>NUCLEOTIDE SEQUENCE [LARGE SCALE GENOMIC DNA]</scope>
    <source>
        <strain evidence="3">CCUG 58412</strain>
    </source>
</reference>
<gene>
    <name evidence="2" type="ORF">ACFQ1Z_13355</name>
</gene>
<dbReference type="RefSeq" id="WP_379058489.1">
    <property type="nucleotide sequence ID" value="NZ_JBHTKB010000003.1"/>
</dbReference>